<evidence type="ECO:0000259" key="13">
    <source>
        <dbReference type="Pfam" id="PF11566"/>
    </source>
</evidence>
<dbReference type="GO" id="GO:0043161">
    <property type="term" value="P:proteasome-mediated ubiquitin-dependent protein catabolic process"/>
    <property type="evidence" value="ECO:0007669"/>
    <property type="project" value="InterPro"/>
</dbReference>
<accession>A0A176W3Z4</accession>
<keyword evidence="15" id="KW-1185">Reference proteome</keyword>
<keyword evidence="8" id="KW-0647">Proteasome</keyword>
<dbReference type="AlphaFoldDB" id="A0A176W3Z4"/>
<feature type="compositionally biased region" description="Polar residues" evidence="11">
    <location>
        <begin position="161"/>
        <end position="173"/>
    </location>
</feature>
<dbReference type="EMBL" id="LVLJ01001842">
    <property type="protein sequence ID" value="OAE27744.1"/>
    <property type="molecule type" value="Genomic_DNA"/>
</dbReference>
<evidence type="ECO:0000256" key="3">
    <source>
        <dbReference type="ARBA" id="ARBA00006405"/>
    </source>
</evidence>
<evidence type="ECO:0000313" key="14">
    <source>
        <dbReference type="EMBL" id="OAE27744.1"/>
    </source>
</evidence>
<keyword evidence="7" id="KW-0256">Endoplasmic reticulum</keyword>
<dbReference type="GO" id="GO:0005783">
    <property type="term" value="C:endoplasmic reticulum"/>
    <property type="evidence" value="ECO:0007669"/>
    <property type="project" value="UniProtKB-SubCell"/>
</dbReference>
<dbReference type="InterPro" id="IPR013886">
    <property type="entry name" value="PI31_Prot_C"/>
</dbReference>
<feature type="region of interest" description="Disordered" evidence="11">
    <location>
        <begin position="157"/>
        <end position="197"/>
    </location>
</feature>
<evidence type="ECO:0000256" key="2">
    <source>
        <dbReference type="ARBA" id="ARBA00004496"/>
    </source>
</evidence>
<dbReference type="Pfam" id="PF08577">
    <property type="entry name" value="PI31_Prot_C"/>
    <property type="match status" value="1"/>
</dbReference>
<evidence type="ECO:0000256" key="10">
    <source>
        <dbReference type="ARBA" id="ARBA00024805"/>
    </source>
</evidence>
<comment type="function">
    <text evidence="10">Plays an important role in control of proteasome function. Inhibits the hydrolysis of protein and peptide substrates by the 20S proteasome. Also inhibits the activation of the proteasome by the proteasome regulatory proteins PA700 and PA28.</text>
</comment>
<gene>
    <name evidence="14" type="ORF">AXG93_4193s1450</name>
</gene>
<comment type="subcellular location">
    <subcellularLocation>
        <location evidence="2">Cytoplasm</location>
    </subcellularLocation>
    <subcellularLocation>
        <location evidence="1">Endoplasmic reticulum</location>
    </subcellularLocation>
</comment>
<organism evidence="14 15">
    <name type="scientific">Marchantia polymorpha subsp. ruderalis</name>
    <dbReference type="NCBI Taxonomy" id="1480154"/>
    <lineage>
        <taxon>Eukaryota</taxon>
        <taxon>Viridiplantae</taxon>
        <taxon>Streptophyta</taxon>
        <taxon>Embryophyta</taxon>
        <taxon>Marchantiophyta</taxon>
        <taxon>Marchantiopsida</taxon>
        <taxon>Marchantiidae</taxon>
        <taxon>Marchantiales</taxon>
        <taxon>Marchantiaceae</taxon>
        <taxon>Marchantia</taxon>
    </lineage>
</organism>
<keyword evidence="6" id="KW-0597">Phosphoprotein</keyword>
<evidence type="ECO:0000256" key="6">
    <source>
        <dbReference type="ARBA" id="ARBA00022553"/>
    </source>
</evidence>
<evidence type="ECO:0000256" key="8">
    <source>
        <dbReference type="ARBA" id="ARBA00022942"/>
    </source>
</evidence>
<comment type="similarity">
    <text evidence="3">Belongs to the proteasome inhibitor PI31 family.</text>
</comment>
<comment type="caution">
    <text evidence="14">The sequence shown here is derived from an EMBL/GenBank/DDBJ whole genome shotgun (WGS) entry which is preliminary data.</text>
</comment>
<feature type="domain" description="PI31 proteasome regulator C-terminal" evidence="12">
    <location>
        <begin position="207"/>
        <end position="274"/>
    </location>
</feature>
<dbReference type="InterPro" id="IPR021625">
    <property type="entry name" value="PI31_Prot_N"/>
</dbReference>
<evidence type="ECO:0000256" key="5">
    <source>
        <dbReference type="ARBA" id="ARBA00022490"/>
    </source>
</evidence>
<feature type="domain" description="PI31 proteasome regulator N-terminal" evidence="13">
    <location>
        <begin position="15"/>
        <end position="160"/>
    </location>
</feature>
<protein>
    <submittedName>
        <fullName evidence="14">Uncharacterized protein</fullName>
    </submittedName>
</protein>
<dbReference type="Gene3D" id="3.40.1000.30">
    <property type="match status" value="1"/>
</dbReference>
<dbReference type="GO" id="GO:0000502">
    <property type="term" value="C:proteasome complex"/>
    <property type="evidence" value="ECO:0007669"/>
    <property type="project" value="UniProtKB-KW"/>
</dbReference>
<dbReference type="Pfam" id="PF11566">
    <property type="entry name" value="PI31_Prot_N"/>
    <property type="match status" value="1"/>
</dbReference>
<dbReference type="InterPro" id="IPR045128">
    <property type="entry name" value="PI31-like"/>
</dbReference>
<sequence length="306" mass="31969">MATAASVLGVLRAARPAFRSAHDRVSFVVHSAFLASGYSLTAVGSAAGVTFPSSAASATEETEVGIEGWNELDGSYAFQYSDGSQAGLCKSVIVKCTAIGDLLMVDAAPLSDADTPYSLEIKVNDYTVDSMTSNYGQQYTNLEGLVDRLNSSIISKLSSSAGETSSDTKSPSAQPEREREVRPPPRISILEDPPRPGGFQYPEIPAYGGNDLLPGLGAGIFAPRRDVGVGVGGTMLVGPNDPRWGRVGIGGQPPVGGPNPPGVPPGARFDPFGPPGVPGFEPNRFIMDPRRPPGGSHPDLEHFSPF</sequence>
<proteinExistence type="inferred from homology"/>
<feature type="region of interest" description="Disordered" evidence="11">
    <location>
        <begin position="260"/>
        <end position="306"/>
    </location>
</feature>
<keyword evidence="5" id="KW-0963">Cytoplasm</keyword>
<evidence type="ECO:0000313" key="15">
    <source>
        <dbReference type="Proteomes" id="UP000077202"/>
    </source>
</evidence>
<dbReference type="Proteomes" id="UP000077202">
    <property type="component" value="Unassembled WGS sequence"/>
</dbReference>
<reference evidence="14" key="1">
    <citation type="submission" date="2016-03" db="EMBL/GenBank/DDBJ databases">
        <title>Mechanisms controlling the formation of the plant cell surface in tip-growing cells are functionally conserved among land plants.</title>
        <authorList>
            <person name="Honkanen S."/>
            <person name="Jones V.A."/>
            <person name="Morieri G."/>
            <person name="Champion C."/>
            <person name="Hetherington A.J."/>
            <person name="Kelly S."/>
            <person name="Saint-Marcoux D."/>
            <person name="Proust H."/>
            <person name="Prescott H."/>
            <person name="Dolan L."/>
        </authorList>
    </citation>
    <scope>NUCLEOTIDE SEQUENCE [LARGE SCALE GENOMIC DNA]</scope>
    <source>
        <tissue evidence="14">Whole gametophyte</tissue>
    </source>
</reference>
<name>A0A176W3Z4_MARPO</name>
<evidence type="ECO:0000256" key="1">
    <source>
        <dbReference type="ARBA" id="ARBA00004240"/>
    </source>
</evidence>
<evidence type="ECO:0000256" key="4">
    <source>
        <dbReference type="ARBA" id="ARBA00022481"/>
    </source>
</evidence>
<evidence type="ECO:0000256" key="7">
    <source>
        <dbReference type="ARBA" id="ARBA00022824"/>
    </source>
</evidence>
<dbReference type="GO" id="GO:0070628">
    <property type="term" value="F:proteasome binding"/>
    <property type="evidence" value="ECO:0007669"/>
    <property type="project" value="InterPro"/>
</dbReference>
<evidence type="ECO:0000256" key="11">
    <source>
        <dbReference type="SAM" id="MobiDB-lite"/>
    </source>
</evidence>
<dbReference type="PANTHER" id="PTHR13266:SF1">
    <property type="entry name" value="PROTEASOME INHIBITOR PI31 SUBUNIT"/>
    <property type="match status" value="1"/>
</dbReference>
<evidence type="ECO:0000256" key="9">
    <source>
        <dbReference type="ARBA" id="ARBA00022990"/>
    </source>
</evidence>
<dbReference type="GO" id="GO:0004866">
    <property type="term" value="F:endopeptidase inhibitor activity"/>
    <property type="evidence" value="ECO:0007669"/>
    <property type="project" value="InterPro"/>
</dbReference>
<keyword evidence="4" id="KW-0488">Methylation</keyword>
<keyword evidence="9" id="KW-0007">Acetylation</keyword>
<dbReference type="PANTHER" id="PTHR13266">
    <property type="entry name" value="PROTEASOME INHIBITOR"/>
    <property type="match status" value="1"/>
</dbReference>
<evidence type="ECO:0000259" key="12">
    <source>
        <dbReference type="Pfam" id="PF08577"/>
    </source>
</evidence>